<dbReference type="GO" id="GO:0006508">
    <property type="term" value="P:proteolysis"/>
    <property type="evidence" value="ECO:0007669"/>
    <property type="project" value="UniProtKB-KW"/>
</dbReference>
<dbReference type="Pfam" id="PF00595">
    <property type="entry name" value="PDZ"/>
    <property type="match status" value="1"/>
</dbReference>
<dbReference type="CDD" id="cd07560">
    <property type="entry name" value="Peptidase_S41_CPP"/>
    <property type="match status" value="1"/>
</dbReference>
<dbReference type="GO" id="GO:0008236">
    <property type="term" value="F:serine-type peptidase activity"/>
    <property type="evidence" value="ECO:0007669"/>
    <property type="project" value="UniProtKB-KW"/>
</dbReference>
<sequence length="460" mass="50868">MYFKKSMTNLVAFLSFIILLSMPLQASGAAIDDVRTLVDRYYVDPVGEEVLNQPTIDEIVAQLDDYSVYFTAEEFQQFSDGLNNSYVGIGVAVQAVNEQAVITQVFPNSAADEGGVEPNDQIVSVGGEVISDLTLEQTIAKITGPEGTTVSITFYRPETDSTFTKTLTRKKISFPTVFADKLAGNVGYMAINSFNQSTIEQMVDAKTTYRDVEHWIVDLRNNGGGYLDVAQKVVGMFPGAEITLVEETRDSRQKLASIKQETQFSEKIDLLVNEYSASASEITAGALQDYNLATLYGETTYGKGVMQSLFQFPSGDYMKLTTARFYTPTNRMINNVGISPDVWTETPLADAHLAWFEKKYANYKELTTMEDVAPDKVFHIQASTSVNASTFTDDKIELIQLGRKNVPITITKDRFNQISVTPKEDLVAGAEYLLLIHPGWQSTAGKASDTGIRMKVTVKQ</sequence>
<dbReference type="InterPro" id="IPR029045">
    <property type="entry name" value="ClpP/crotonase-like_dom_sf"/>
</dbReference>
<dbReference type="GO" id="GO:0004175">
    <property type="term" value="F:endopeptidase activity"/>
    <property type="evidence" value="ECO:0007669"/>
    <property type="project" value="TreeGrafter"/>
</dbReference>
<dbReference type="SUPFAM" id="SSF52096">
    <property type="entry name" value="ClpP/crotonase"/>
    <property type="match status" value="1"/>
</dbReference>
<dbReference type="GO" id="GO:0030288">
    <property type="term" value="C:outer membrane-bounded periplasmic space"/>
    <property type="evidence" value="ECO:0007669"/>
    <property type="project" value="TreeGrafter"/>
</dbReference>
<proteinExistence type="inferred from homology"/>
<dbReference type="CDD" id="cd06782">
    <property type="entry name" value="cpPDZ_CPP-like"/>
    <property type="match status" value="1"/>
</dbReference>
<dbReference type="Gene3D" id="3.90.226.10">
    <property type="entry name" value="2-enoyl-CoA Hydratase, Chain A, domain 1"/>
    <property type="match status" value="1"/>
</dbReference>
<keyword evidence="3 5" id="KW-0378">Hydrolase</keyword>
<evidence type="ECO:0000313" key="9">
    <source>
        <dbReference type="Proteomes" id="UP001145069"/>
    </source>
</evidence>
<comment type="caution">
    <text evidence="8">The sequence shown here is derived from an EMBL/GenBank/DDBJ whole genome shotgun (WGS) entry which is preliminary data.</text>
</comment>
<evidence type="ECO:0000256" key="2">
    <source>
        <dbReference type="ARBA" id="ARBA00022670"/>
    </source>
</evidence>
<gene>
    <name evidence="8" type="ORF">NC799_07010</name>
</gene>
<accession>A0A9X4AFW7</accession>
<feature type="chain" id="PRO_5040817065" evidence="6">
    <location>
        <begin position="27"/>
        <end position="460"/>
    </location>
</feature>
<dbReference type="Gene3D" id="3.30.750.44">
    <property type="match status" value="1"/>
</dbReference>
<reference evidence="8" key="1">
    <citation type="submission" date="2022-06" db="EMBL/GenBank/DDBJ databases">
        <title>Aquibacillus sp. a new bacterium isolated from soil saline samples.</title>
        <authorList>
            <person name="Galisteo C."/>
            <person name="De La Haba R."/>
            <person name="Sanchez-Porro C."/>
            <person name="Ventosa A."/>
        </authorList>
    </citation>
    <scope>NUCLEOTIDE SEQUENCE</scope>
    <source>
        <strain evidence="8">3ASR75-54</strain>
    </source>
</reference>
<dbReference type="PANTHER" id="PTHR32060">
    <property type="entry name" value="TAIL-SPECIFIC PROTEASE"/>
    <property type="match status" value="1"/>
</dbReference>
<evidence type="ECO:0000256" key="6">
    <source>
        <dbReference type="SAM" id="SignalP"/>
    </source>
</evidence>
<dbReference type="PROSITE" id="PS50106">
    <property type="entry name" value="PDZ"/>
    <property type="match status" value="1"/>
</dbReference>
<dbReference type="SMART" id="SM00245">
    <property type="entry name" value="TSPc"/>
    <property type="match status" value="1"/>
</dbReference>
<feature type="domain" description="PDZ" evidence="7">
    <location>
        <begin position="72"/>
        <end position="142"/>
    </location>
</feature>
<dbReference type="EMBL" id="JAMQKC010000004">
    <property type="protein sequence ID" value="MDC3416665.1"/>
    <property type="molecule type" value="Genomic_DNA"/>
</dbReference>
<evidence type="ECO:0000256" key="5">
    <source>
        <dbReference type="RuleBase" id="RU004404"/>
    </source>
</evidence>
<organism evidence="8 9">
    <name type="scientific">Aquibacillus salsiterrae</name>
    <dbReference type="NCBI Taxonomy" id="2950439"/>
    <lineage>
        <taxon>Bacteria</taxon>
        <taxon>Bacillati</taxon>
        <taxon>Bacillota</taxon>
        <taxon>Bacilli</taxon>
        <taxon>Bacillales</taxon>
        <taxon>Bacillaceae</taxon>
        <taxon>Aquibacillus</taxon>
    </lineage>
</organism>
<dbReference type="InterPro" id="IPR004447">
    <property type="entry name" value="Peptidase_S41A"/>
</dbReference>
<dbReference type="RefSeq" id="WP_272445678.1">
    <property type="nucleotide sequence ID" value="NZ_JAMQKC010000004.1"/>
</dbReference>
<dbReference type="Pfam" id="PF03572">
    <property type="entry name" value="Peptidase_S41"/>
    <property type="match status" value="1"/>
</dbReference>
<dbReference type="InterPro" id="IPR001478">
    <property type="entry name" value="PDZ"/>
</dbReference>
<dbReference type="Proteomes" id="UP001145069">
    <property type="component" value="Unassembled WGS sequence"/>
</dbReference>
<keyword evidence="4 5" id="KW-0720">Serine protease</keyword>
<dbReference type="InterPro" id="IPR036034">
    <property type="entry name" value="PDZ_sf"/>
</dbReference>
<feature type="signal peptide" evidence="6">
    <location>
        <begin position="1"/>
        <end position="26"/>
    </location>
</feature>
<name>A0A9X4AFW7_9BACI</name>
<keyword evidence="2 5" id="KW-0645">Protease</keyword>
<evidence type="ECO:0000256" key="4">
    <source>
        <dbReference type="ARBA" id="ARBA00022825"/>
    </source>
</evidence>
<comment type="similarity">
    <text evidence="1 5">Belongs to the peptidase S41A family.</text>
</comment>
<dbReference type="SMART" id="SM00228">
    <property type="entry name" value="PDZ"/>
    <property type="match status" value="1"/>
</dbReference>
<dbReference type="GO" id="GO:0007165">
    <property type="term" value="P:signal transduction"/>
    <property type="evidence" value="ECO:0007669"/>
    <property type="project" value="TreeGrafter"/>
</dbReference>
<keyword evidence="9" id="KW-1185">Reference proteome</keyword>
<dbReference type="Gene3D" id="2.30.42.10">
    <property type="match status" value="1"/>
</dbReference>
<dbReference type="PANTHER" id="PTHR32060:SF30">
    <property type="entry name" value="CARBOXY-TERMINAL PROCESSING PROTEASE CTPA"/>
    <property type="match status" value="1"/>
</dbReference>
<keyword evidence="6" id="KW-0732">Signal</keyword>
<evidence type="ECO:0000256" key="1">
    <source>
        <dbReference type="ARBA" id="ARBA00009179"/>
    </source>
</evidence>
<evidence type="ECO:0000313" key="8">
    <source>
        <dbReference type="EMBL" id="MDC3416665.1"/>
    </source>
</evidence>
<dbReference type="AlphaFoldDB" id="A0A9X4AFW7"/>
<evidence type="ECO:0000259" key="7">
    <source>
        <dbReference type="PROSITE" id="PS50106"/>
    </source>
</evidence>
<evidence type="ECO:0000256" key="3">
    <source>
        <dbReference type="ARBA" id="ARBA00022801"/>
    </source>
</evidence>
<dbReference type="SUPFAM" id="SSF50156">
    <property type="entry name" value="PDZ domain-like"/>
    <property type="match status" value="1"/>
</dbReference>
<dbReference type="InterPro" id="IPR005151">
    <property type="entry name" value="Tail-specific_protease"/>
</dbReference>
<dbReference type="NCBIfam" id="TIGR00225">
    <property type="entry name" value="prc"/>
    <property type="match status" value="1"/>
</dbReference>
<protein>
    <submittedName>
        <fullName evidence="8">S41 family peptidase</fullName>
    </submittedName>
</protein>